<comment type="caution">
    <text evidence="10">The sequence shown here is derived from an EMBL/GenBank/DDBJ whole genome shotgun (WGS) entry which is preliminary data.</text>
</comment>
<feature type="transmembrane region" description="Helical" evidence="9">
    <location>
        <begin position="259"/>
        <end position="283"/>
    </location>
</feature>
<dbReference type="GO" id="GO:0022857">
    <property type="term" value="F:transmembrane transporter activity"/>
    <property type="evidence" value="ECO:0007669"/>
    <property type="project" value="InterPro"/>
</dbReference>
<dbReference type="PANTHER" id="PTHR48086">
    <property type="entry name" value="SODIUM/PROLINE SYMPORTER-RELATED"/>
    <property type="match status" value="1"/>
</dbReference>
<keyword evidence="11" id="KW-1185">Reference proteome</keyword>
<keyword evidence="4 9" id="KW-0812">Transmembrane</keyword>
<proteinExistence type="inferred from homology"/>
<dbReference type="CDD" id="cd11479">
    <property type="entry name" value="SLC5sbd_u3"/>
    <property type="match status" value="1"/>
</dbReference>
<dbReference type="InterPro" id="IPR050277">
    <property type="entry name" value="Sodium:Solute_Symporter"/>
</dbReference>
<dbReference type="PANTHER" id="PTHR48086:SF7">
    <property type="entry name" value="SODIUM-SOLUTE SYMPORTER-RELATED"/>
    <property type="match status" value="1"/>
</dbReference>
<feature type="transmembrane region" description="Helical" evidence="9">
    <location>
        <begin position="410"/>
        <end position="432"/>
    </location>
</feature>
<gene>
    <name evidence="10" type="ORF">CQY20_25835</name>
</gene>
<comment type="subcellular location">
    <subcellularLocation>
        <location evidence="1">Membrane</location>
        <topology evidence="1">Multi-pass membrane protein</topology>
    </subcellularLocation>
</comment>
<sequence length="486" mass="51009">MTMDIAVVAIYLVGMIAFGFWGKRRATTQSDFLVAGRRLGPMLYSGTMAAIVLGGASTIGGVGLGYQYGISGMWLVVAIGVGILALSLFFAGRIQRLGVYTVSQMLELRYGPGSSVLSGVVMWLYTLMLSVTSTIAYSTIFGALFDIGKVPAIILGGSVVIIYSTLGGMWSITLTDFVQFIVKTIGIFFILLPIALYKTGGIGGLADKLPVEATSLTAIGGSTIVTYFVVYTFGLLIGQDIWQRVFTARSPGVARWAGAVSGLYCLLYAVAGAVIGMAAKVLLPALEARDDAFAEFVEMQLPPLLAGLVLAAALAAVMSTSSGALIATATVFSQDIVARLRNRDIEAGSEHDHIRSNRFYVAGFGIVMVLIACALQDVVAALTIAYDILVGGLLVPILGGLIWRRGTNIGAVTAMAVGTAVTLVTMIVVGDIYANEPIYFGLASGLVAFVVASLLSKPTSGEVMAEWDRRSRGERTASAPVTDATI</sequence>
<dbReference type="EMBL" id="PDCP01000066">
    <property type="protein sequence ID" value="PEG34399.1"/>
    <property type="molecule type" value="Genomic_DNA"/>
</dbReference>
<protein>
    <submittedName>
        <fullName evidence="10">Sodium:solute symporter</fullName>
    </submittedName>
</protein>
<dbReference type="InterPro" id="IPR001734">
    <property type="entry name" value="Na/solute_symporter"/>
</dbReference>
<feature type="transmembrane region" description="Helical" evidence="9">
    <location>
        <begin position="6"/>
        <end position="22"/>
    </location>
</feature>
<organism evidence="10 11">
    <name type="scientific">Mycolicibacterium agri</name>
    <name type="common">Mycobacterium agri</name>
    <dbReference type="NCBI Taxonomy" id="36811"/>
    <lineage>
        <taxon>Bacteria</taxon>
        <taxon>Bacillati</taxon>
        <taxon>Actinomycetota</taxon>
        <taxon>Actinomycetes</taxon>
        <taxon>Mycobacteriales</taxon>
        <taxon>Mycobacteriaceae</taxon>
        <taxon>Mycolicibacterium</taxon>
    </lineage>
</organism>
<comment type="similarity">
    <text evidence="2 7">Belongs to the sodium:solute symporter (SSF) (TC 2.A.21) family.</text>
</comment>
<feature type="transmembrane region" description="Helical" evidence="9">
    <location>
        <begin position="177"/>
        <end position="196"/>
    </location>
</feature>
<evidence type="ECO:0000256" key="2">
    <source>
        <dbReference type="ARBA" id="ARBA00006434"/>
    </source>
</evidence>
<dbReference type="OrthoDB" id="9789704at2"/>
<evidence type="ECO:0000256" key="4">
    <source>
        <dbReference type="ARBA" id="ARBA00022692"/>
    </source>
</evidence>
<dbReference type="Gene3D" id="1.20.1730.10">
    <property type="entry name" value="Sodium/glucose cotransporter"/>
    <property type="match status" value="1"/>
</dbReference>
<feature type="transmembrane region" description="Helical" evidence="9">
    <location>
        <begin position="303"/>
        <end position="332"/>
    </location>
</feature>
<reference evidence="10 11" key="1">
    <citation type="submission" date="2017-10" db="EMBL/GenBank/DDBJ databases">
        <title>The new phylogeny of genus Mycobacterium.</title>
        <authorList>
            <person name="Tortoli E."/>
            <person name="Trovato A."/>
            <person name="Cirillo D.M."/>
        </authorList>
    </citation>
    <scope>NUCLEOTIDE SEQUENCE [LARGE SCALE GENOMIC DNA]</scope>
    <source>
        <strain evidence="10 11">CCUG37673</strain>
    </source>
</reference>
<dbReference type="PROSITE" id="PS50283">
    <property type="entry name" value="NA_SOLUT_SYMP_3"/>
    <property type="match status" value="1"/>
</dbReference>
<feature type="transmembrane region" description="Helical" evidence="9">
    <location>
        <begin position="384"/>
        <end position="403"/>
    </location>
</feature>
<evidence type="ECO:0000256" key="8">
    <source>
        <dbReference type="SAM" id="MobiDB-lite"/>
    </source>
</evidence>
<feature type="transmembrane region" description="Helical" evidence="9">
    <location>
        <begin position="438"/>
        <end position="455"/>
    </location>
</feature>
<accession>A0A2A7MS55</accession>
<evidence type="ECO:0000256" key="3">
    <source>
        <dbReference type="ARBA" id="ARBA00022448"/>
    </source>
</evidence>
<evidence type="ECO:0000256" key="6">
    <source>
        <dbReference type="ARBA" id="ARBA00023136"/>
    </source>
</evidence>
<evidence type="ECO:0000313" key="11">
    <source>
        <dbReference type="Proteomes" id="UP000220914"/>
    </source>
</evidence>
<feature type="region of interest" description="Disordered" evidence="8">
    <location>
        <begin position="466"/>
        <end position="486"/>
    </location>
</feature>
<feature type="transmembrane region" description="Helical" evidence="9">
    <location>
        <begin position="216"/>
        <end position="238"/>
    </location>
</feature>
<feature type="transmembrane region" description="Helical" evidence="9">
    <location>
        <begin position="43"/>
        <end position="66"/>
    </location>
</feature>
<dbReference type="AlphaFoldDB" id="A0A2A7MS55"/>
<feature type="compositionally biased region" description="Basic and acidic residues" evidence="8">
    <location>
        <begin position="466"/>
        <end position="475"/>
    </location>
</feature>
<keyword evidence="5 9" id="KW-1133">Transmembrane helix</keyword>
<feature type="transmembrane region" description="Helical" evidence="9">
    <location>
        <begin position="359"/>
        <end position="378"/>
    </location>
</feature>
<evidence type="ECO:0000256" key="9">
    <source>
        <dbReference type="SAM" id="Phobius"/>
    </source>
</evidence>
<feature type="transmembrane region" description="Helical" evidence="9">
    <location>
        <begin position="115"/>
        <end position="140"/>
    </location>
</feature>
<evidence type="ECO:0000256" key="7">
    <source>
        <dbReference type="RuleBase" id="RU362091"/>
    </source>
</evidence>
<evidence type="ECO:0000313" key="10">
    <source>
        <dbReference type="EMBL" id="PEG34399.1"/>
    </source>
</evidence>
<dbReference type="Proteomes" id="UP000220914">
    <property type="component" value="Unassembled WGS sequence"/>
</dbReference>
<name>A0A2A7MS55_MYCAG</name>
<feature type="transmembrane region" description="Helical" evidence="9">
    <location>
        <begin position="152"/>
        <end position="170"/>
    </location>
</feature>
<evidence type="ECO:0000256" key="5">
    <source>
        <dbReference type="ARBA" id="ARBA00022989"/>
    </source>
</evidence>
<dbReference type="GO" id="GO:0005886">
    <property type="term" value="C:plasma membrane"/>
    <property type="evidence" value="ECO:0007669"/>
    <property type="project" value="TreeGrafter"/>
</dbReference>
<dbReference type="InterPro" id="IPR038377">
    <property type="entry name" value="Na/Glc_symporter_sf"/>
</dbReference>
<evidence type="ECO:0000256" key="1">
    <source>
        <dbReference type="ARBA" id="ARBA00004141"/>
    </source>
</evidence>
<keyword evidence="6 9" id="KW-0472">Membrane</keyword>
<keyword evidence="3" id="KW-0813">Transport</keyword>
<feature type="transmembrane region" description="Helical" evidence="9">
    <location>
        <begin position="72"/>
        <end position="94"/>
    </location>
</feature>
<dbReference type="Pfam" id="PF00474">
    <property type="entry name" value="SSF"/>
    <property type="match status" value="1"/>
</dbReference>